<dbReference type="Proteomes" id="UP000192448">
    <property type="component" value="Unassembled WGS sequence"/>
</dbReference>
<evidence type="ECO:0000313" key="2">
    <source>
        <dbReference type="Proteomes" id="UP000192448"/>
    </source>
</evidence>
<proteinExistence type="predicted"/>
<dbReference type="STRING" id="1927124.BST13_29045"/>
<accession>A0A1X0AEC0</accession>
<dbReference type="EMBL" id="MVHF01000041">
    <property type="protein sequence ID" value="ORA28208.1"/>
    <property type="molecule type" value="Genomic_DNA"/>
</dbReference>
<sequence>MTYTGPFGHWDSFRPLDSLASLWSSAAVSPHGSAGAYRTVFTTLRRLIVGRRLNIGLDSGEITLTVTEFESDLDMRGLSVGQLNDVALSAAEISWNGHQLDRATAVLHNVHIKPATPPVLVTAPLEMTVEVPTAVVDALFDLAAPRLTGRVDANSVAQIRWARRPGLGHLEVDAAIDGSTLLVRPRVLVVRRLRWVLPARTPAYRVKLPKLPREFRLSVISFGPNIVNLTATVPEWQLDVPGGRLEDVITQLSGMGRSLNLTRFGRMWE</sequence>
<reference evidence="1 2" key="1">
    <citation type="submission" date="2017-02" db="EMBL/GenBank/DDBJ databases">
        <title>The new phylogeny of genus Mycobacterium.</title>
        <authorList>
            <person name="Tortoli E."/>
            <person name="Trovato A."/>
            <person name="Cirillo D.M."/>
        </authorList>
    </citation>
    <scope>NUCLEOTIDE SEQUENCE [LARGE SCALE GENOMIC DNA]</scope>
    <source>
        <strain evidence="1 2">RW6</strain>
    </source>
</reference>
<dbReference type="OrthoDB" id="3579012at2"/>
<dbReference type="AlphaFoldDB" id="A0A1X0AEC0"/>
<evidence type="ECO:0000313" key="1">
    <source>
        <dbReference type="EMBL" id="ORA28208.1"/>
    </source>
</evidence>
<protein>
    <recommendedName>
        <fullName evidence="3">DUF2993 domain-containing protein</fullName>
    </recommendedName>
</protein>
<dbReference type="RefSeq" id="WP_083168443.1">
    <property type="nucleotide sequence ID" value="NZ_MVHF01000041.1"/>
</dbReference>
<organism evidence="1 2">
    <name type="scientific">Mycobacterium aquaticum</name>
    <dbReference type="NCBI Taxonomy" id="1927124"/>
    <lineage>
        <taxon>Bacteria</taxon>
        <taxon>Bacillati</taxon>
        <taxon>Actinomycetota</taxon>
        <taxon>Actinomycetes</taxon>
        <taxon>Mycobacteriales</taxon>
        <taxon>Mycobacteriaceae</taxon>
        <taxon>Mycobacterium</taxon>
    </lineage>
</organism>
<gene>
    <name evidence="1" type="ORF">BST13_29045</name>
</gene>
<name>A0A1X0AEC0_9MYCO</name>
<keyword evidence="2" id="KW-1185">Reference proteome</keyword>
<evidence type="ECO:0008006" key="3">
    <source>
        <dbReference type="Google" id="ProtNLM"/>
    </source>
</evidence>
<comment type="caution">
    <text evidence="1">The sequence shown here is derived from an EMBL/GenBank/DDBJ whole genome shotgun (WGS) entry which is preliminary data.</text>
</comment>